<dbReference type="EMBL" id="PVZC01000007">
    <property type="protein sequence ID" value="PRX96647.1"/>
    <property type="molecule type" value="Genomic_DNA"/>
</dbReference>
<dbReference type="RefSeq" id="WP_106249998.1">
    <property type="nucleotide sequence ID" value="NZ_PVZC01000007.1"/>
</dbReference>
<feature type="transmembrane region" description="Helical" evidence="2">
    <location>
        <begin position="35"/>
        <end position="54"/>
    </location>
</feature>
<keyword evidence="2" id="KW-0812">Transmembrane</keyword>
<dbReference type="InterPro" id="IPR018750">
    <property type="entry name" value="DUF2306_membrane"/>
</dbReference>
<evidence type="ECO:0000313" key="3">
    <source>
        <dbReference type="EMBL" id="PRX96647.1"/>
    </source>
</evidence>
<proteinExistence type="predicted"/>
<protein>
    <submittedName>
        <fullName evidence="3">Putative membrane protein DUF2306</fullName>
    </submittedName>
</protein>
<sequence>MTTLLGEPDRTGPAESEQEKTPERRSRRPGARRHLAWLVPMSMAAFAFVCFSIPPYLTFDPAQARFPVREDVFFHYPLLVSHVIFGSLALLITCVQMSPWVRRRRPALHRWSGRAYVLLGVPFVGVSALILVPLSATSIVAQVGSFMWGLLWLSTTIVGYRMARRRRYADHQEWMVRSFALIWAIVLNRPWSMGFFLALSPQVDTLYGGDMSAMIADVGAVSVWISWVVNLIAAELWLRYRRTGRRPARPSRQGAQAGAASA</sequence>
<feature type="transmembrane region" description="Helical" evidence="2">
    <location>
        <begin position="146"/>
        <end position="163"/>
    </location>
</feature>
<keyword evidence="2" id="KW-0472">Membrane</keyword>
<comment type="caution">
    <text evidence="3">The sequence shown here is derived from an EMBL/GenBank/DDBJ whole genome shotgun (WGS) entry which is preliminary data.</text>
</comment>
<name>A0A2T0PZ13_9ACTN</name>
<feature type="transmembrane region" description="Helical" evidence="2">
    <location>
        <begin position="175"/>
        <end position="198"/>
    </location>
</feature>
<dbReference type="Pfam" id="PF10067">
    <property type="entry name" value="DUF2306"/>
    <property type="match status" value="1"/>
</dbReference>
<feature type="transmembrane region" description="Helical" evidence="2">
    <location>
        <begin position="74"/>
        <end position="95"/>
    </location>
</feature>
<dbReference type="Proteomes" id="UP000237846">
    <property type="component" value="Unassembled WGS sequence"/>
</dbReference>
<feature type="transmembrane region" description="Helical" evidence="2">
    <location>
        <begin position="116"/>
        <end position="140"/>
    </location>
</feature>
<keyword evidence="2" id="KW-1133">Transmembrane helix</keyword>
<feature type="transmembrane region" description="Helical" evidence="2">
    <location>
        <begin position="218"/>
        <end position="238"/>
    </location>
</feature>
<feature type="region of interest" description="Disordered" evidence="1">
    <location>
        <begin position="1"/>
        <end position="29"/>
    </location>
</feature>
<organism evidence="3 4">
    <name type="scientific">Allonocardiopsis opalescens</name>
    <dbReference type="NCBI Taxonomy" id="1144618"/>
    <lineage>
        <taxon>Bacteria</taxon>
        <taxon>Bacillati</taxon>
        <taxon>Actinomycetota</taxon>
        <taxon>Actinomycetes</taxon>
        <taxon>Streptosporangiales</taxon>
        <taxon>Allonocardiopsis</taxon>
    </lineage>
</organism>
<keyword evidence="4" id="KW-1185">Reference proteome</keyword>
<evidence type="ECO:0000313" key="4">
    <source>
        <dbReference type="Proteomes" id="UP000237846"/>
    </source>
</evidence>
<evidence type="ECO:0000256" key="1">
    <source>
        <dbReference type="SAM" id="MobiDB-lite"/>
    </source>
</evidence>
<feature type="compositionally biased region" description="Basic and acidic residues" evidence="1">
    <location>
        <begin position="7"/>
        <end position="24"/>
    </location>
</feature>
<accession>A0A2T0PZ13</accession>
<gene>
    <name evidence="3" type="ORF">CLV72_107170</name>
</gene>
<evidence type="ECO:0000256" key="2">
    <source>
        <dbReference type="SAM" id="Phobius"/>
    </source>
</evidence>
<reference evidence="3 4" key="1">
    <citation type="submission" date="2018-03" db="EMBL/GenBank/DDBJ databases">
        <title>Genomic Encyclopedia of Archaeal and Bacterial Type Strains, Phase II (KMG-II): from individual species to whole genera.</title>
        <authorList>
            <person name="Goeker M."/>
        </authorList>
    </citation>
    <scope>NUCLEOTIDE SEQUENCE [LARGE SCALE GENOMIC DNA]</scope>
    <source>
        <strain evidence="3 4">DSM 45601</strain>
    </source>
</reference>
<dbReference type="OrthoDB" id="4698148at2"/>
<dbReference type="AlphaFoldDB" id="A0A2T0PZ13"/>